<dbReference type="Pfam" id="PF00501">
    <property type="entry name" value="AMP-binding"/>
    <property type="match status" value="3"/>
</dbReference>
<dbReference type="PROSITE" id="PS00606">
    <property type="entry name" value="KS3_1"/>
    <property type="match status" value="1"/>
</dbReference>
<evidence type="ECO:0000313" key="11">
    <source>
        <dbReference type="Proteomes" id="UP000193391"/>
    </source>
</evidence>
<dbReference type="PROSITE" id="PS00455">
    <property type="entry name" value="AMP_BINDING"/>
    <property type="match status" value="3"/>
</dbReference>
<dbReference type="Gene3D" id="3.30.559.10">
    <property type="entry name" value="Chloramphenicol acetyltransferase-like domain"/>
    <property type="match status" value="5"/>
</dbReference>
<dbReference type="GO" id="GO:0006633">
    <property type="term" value="P:fatty acid biosynthetic process"/>
    <property type="evidence" value="ECO:0007669"/>
    <property type="project" value="InterPro"/>
</dbReference>
<dbReference type="Gene3D" id="3.10.129.110">
    <property type="entry name" value="Polyketide synthase dehydratase"/>
    <property type="match status" value="1"/>
</dbReference>
<evidence type="ECO:0000256" key="3">
    <source>
        <dbReference type="ARBA" id="ARBA00022450"/>
    </source>
</evidence>
<dbReference type="InterPro" id="IPR013968">
    <property type="entry name" value="PKS_KR"/>
</dbReference>
<dbReference type="InterPro" id="IPR057326">
    <property type="entry name" value="KR_dom"/>
</dbReference>
<feature type="domain" description="Carrier" evidence="8">
    <location>
        <begin position="3028"/>
        <end position="3103"/>
    </location>
</feature>
<dbReference type="InterPro" id="IPR049551">
    <property type="entry name" value="PKS_DH_C"/>
</dbReference>
<keyword evidence="3" id="KW-0596">Phosphopantetheine</keyword>
<feature type="domain" description="Carrier" evidence="8">
    <location>
        <begin position="4414"/>
        <end position="4489"/>
    </location>
</feature>
<dbReference type="InterPro" id="IPR036736">
    <property type="entry name" value="ACP-like_sf"/>
</dbReference>
<dbReference type="InterPro" id="IPR023213">
    <property type="entry name" value="CAT-like_dom_sf"/>
</dbReference>
<dbReference type="InterPro" id="IPR054514">
    <property type="entry name" value="RhiE-like_linker"/>
</dbReference>
<feature type="domain" description="Ketosynthase family 3 (KS3)" evidence="9">
    <location>
        <begin position="3120"/>
        <end position="3543"/>
    </location>
</feature>
<dbReference type="Pfam" id="PF02801">
    <property type="entry name" value="Ketoacyl-synt_C"/>
    <property type="match status" value="1"/>
</dbReference>
<comment type="similarity">
    <text evidence="7">In the C-terminal section; belongs to the NRP synthetase family.</text>
</comment>
<dbReference type="InterPro" id="IPR045851">
    <property type="entry name" value="AMP-bd_C_sf"/>
</dbReference>
<keyword evidence="5" id="KW-0808">Transferase</keyword>
<dbReference type="Gene3D" id="3.40.366.10">
    <property type="entry name" value="Malonyl-Coenzyme A Acyl Carrier Protein, domain 2"/>
    <property type="match status" value="1"/>
</dbReference>
<evidence type="ECO:0000259" key="8">
    <source>
        <dbReference type="PROSITE" id="PS50075"/>
    </source>
</evidence>
<dbReference type="EMBL" id="JFKA01000009">
    <property type="protein sequence ID" value="OSQ36737.1"/>
    <property type="molecule type" value="Genomic_DNA"/>
</dbReference>
<gene>
    <name evidence="10" type="ORF">TMES_16795</name>
</gene>
<evidence type="ECO:0000256" key="4">
    <source>
        <dbReference type="ARBA" id="ARBA00022553"/>
    </source>
</evidence>
<dbReference type="RefSeq" id="WP_158091263.1">
    <property type="nucleotide sequence ID" value="NZ_JFKA01000009.1"/>
</dbReference>
<dbReference type="InterPro" id="IPR016036">
    <property type="entry name" value="Malonyl_transacylase_ACP-bd"/>
</dbReference>
<feature type="domain" description="Carrier" evidence="8">
    <location>
        <begin position="482"/>
        <end position="557"/>
    </location>
</feature>
<dbReference type="FunFam" id="3.40.50.12780:FF:000012">
    <property type="entry name" value="Non-ribosomal peptide synthetase"/>
    <property type="match status" value="1"/>
</dbReference>
<evidence type="ECO:0000256" key="7">
    <source>
        <dbReference type="ARBA" id="ARBA00029443"/>
    </source>
</evidence>
<dbReference type="Pfam" id="PF00550">
    <property type="entry name" value="PP-binding"/>
    <property type="match status" value="6"/>
</dbReference>
<dbReference type="Gene3D" id="3.30.300.30">
    <property type="match status" value="3"/>
</dbReference>
<keyword evidence="11" id="KW-1185">Reference proteome</keyword>
<dbReference type="Pfam" id="PF14765">
    <property type="entry name" value="PS-DH"/>
    <property type="match status" value="1"/>
</dbReference>
<dbReference type="InterPro" id="IPR020806">
    <property type="entry name" value="PKS_PP-bd"/>
</dbReference>
<dbReference type="Gene3D" id="3.40.50.720">
    <property type="entry name" value="NAD(P)-binding Rossmann-like Domain"/>
    <property type="match status" value="1"/>
</dbReference>
<dbReference type="GO" id="GO:0004315">
    <property type="term" value="F:3-oxoacyl-[acyl-carrier-protein] synthase activity"/>
    <property type="evidence" value="ECO:0007669"/>
    <property type="project" value="InterPro"/>
</dbReference>
<dbReference type="CDD" id="cd05930">
    <property type="entry name" value="A_NRPS"/>
    <property type="match status" value="1"/>
</dbReference>
<keyword evidence="4" id="KW-0597">Phosphoprotein</keyword>
<dbReference type="SMART" id="SM00822">
    <property type="entry name" value="PKS_KR"/>
    <property type="match status" value="1"/>
</dbReference>
<dbReference type="Pfam" id="PF22336">
    <property type="entry name" value="RhiE-like_linker"/>
    <property type="match status" value="1"/>
</dbReference>
<reference evidence="10 11" key="1">
    <citation type="submission" date="2014-03" db="EMBL/GenBank/DDBJ databases">
        <title>The draft genome sequence of Thalassospira mesophila JCM 18969.</title>
        <authorList>
            <person name="Lai Q."/>
            <person name="Shao Z."/>
        </authorList>
    </citation>
    <scope>NUCLEOTIDE SEQUENCE [LARGE SCALE GENOMIC DNA]</scope>
    <source>
        <strain evidence="10 11">JCM 18969</strain>
    </source>
</reference>
<dbReference type="InterPro" id="IPR014043">
    <property type="entry name" value="Acyl_transferase_dom"/>
</dbReference>
<dbReference type="InterPro" id="IPR006162">
    <property type="entry name" value="Ppantetheine_attach_site"/>
</dbReference>
<dbReference type="SUPFAM" id="SSF53901">
    <property type="entry name" value="Thiolase-like"/>
    <property type="match status" value="1"/>
</dbReference>
<feature type="domain" description="Carrier" evidence="8">
    <location>
        <begin position="5588"/>
        <end position="5663"/>
    </location>
</feature>
<dbReference type="GO" id="GO:0044550">
    <property type="term" value="P:secondary metabolite biosynthetic process"/>
    <property type="evidence" value="ECO:0007669"/>
    <property type="project" value="TreeGrafter"/>
</dbReference>
<dbReference type="SUPFAM" id="SSF47336">
    <property type="entry name" value="ACP-like"/>
    <property type="match status" value="6"/>
</dbReference>
<sequence>MSEEREHHNTGVGNDHYALTSPQTAIWLDRDKGNDPARYNICNVIKFDGPLDVNALHQAIVRTDQENDALRLRFISRNGEISQFFAAAVLPTDFSIVDLRFAGNIDASACDEVERFRARPLDPDNGIHCRHQVLQLGDSQYWWVRVYHHLVCDGYTGHLMAERVSEIYNAITSDIEVPASGFKPYRDFIASDAAYPDSAAYARDLAYWQDRLAQDNPVTRFSSRALSVVTRQLQMTQVISRKKLADIQRVAKQSGTSQTSVVMATFAILLAEISGNKKPTITLPLLNRIGRNERNMLGTFSCVVPFDVDLDKYDRFSDLAKNIFTRVRRDVRHIRLSPLRMRAAKLGHKSLSGNGAFFNGLEADTPLDFKGLEAKRVTSYTGPVTDIGLLFFTDYISPDQRDGEFTWQYDANRIDKETVGKIATRFQGLLDVVIANFECTPSAIITPQQSHLNFPGLHDDAPDTNATHQLTSCISPVKTASPDEQELAKEVSRVWQELIQIDAIAPNANLFEIGAHSLLVPRAQYAFSKLAGRAITSVEIFEYPTVEMFARHVFATQIAAPIRPADNGMDAAQENQEMSPFSPATPRLLGFSANTAPDLEQKLSLYYRSLYGIGDVSDVGDLTNVLSRQPLCPVRTAIIATDRDTACQALRDPHSPMRINGVASTNSRPVILLFPGQGSQRPGMARALYDADIVSAGLIDHACKTVAALSGPQDLRDLLLAPGHGADGVERLAETQRAQPALFIFEYALADYLMRQGVQPAALAGHSIGEYVAACLAGVMSFDDALRLVVMRGRLMQKTGPGAMYAVSMAEEGVADILALFGPDLSIASVNGPRQHVMAGSVSCIDKLESYLHAQGKPGRRLVVSHAFHSAMMDPILGEFRKVVEQTTLCAPEIPMQSNLSGQWLSDDDATNPDYWISHLRNAVRFADNIKGIMAKEPDALMVECGAGTTVSRLAAVNGVTAGHCISLQPAPDAKTDQIDSTTTPLLRALAKIWVAGGNIDFAPGHDLGKAINGDVSGAGSSQGNNRIVSSFAAHPAIEGQWLARRDLPVNDSYHIVTSVRLPRNTAFSDLQGALERVIARHETLRSTFVEREGELVQRVHTHMTIPLRRLDHFEDIRNGLFDLATGPLARFGYLEQSQTRPPLLAIAIDHLCFDGLSVALLEKEITTELSGSEPSVTVSARKLAEQARQDIGGKRGKHAQAFWQDRAEQLLAPQLSTDPLADNEGQGKRLFLRLTAQQADALATLTQYRKGATQTALWTALAIAVIARHKENGSAVLALPFGGRVDQDARQSMGCFANVLPLAITPDMACGLDDLVHKVAREILSVMDVQDYPLSYLTRDLSRMAQGPVGLPFDAVSIIEINEDIHDIDDVDFGAGKFPLMIAFVQCGAGAHLAIEYHTSFYGPAWIESFADRFMTLICTWSENPSQPLGRVEFLPAVEKQHLLTALNDTGSDYPRDCGLGELLSHRTNDPHFAGHIALDDGSKTITYRELGARLAVISQQLDDIGVMPGDIVGLAAERGIDSITMLLAIAWHGAAYLPIDKSLPAGAVGGLMSECGAQTLLCDTREYNRLQELEKTFRINQLPNGAPNGKATQRQACVRAGSDLAYVMFTSGSTGKPKGVMVPNRAVVRLVANNKALPFNEDDVVAQAASLGFDAATLEIWAAVLNGGRLCIINNDALFDPEALQQAVAKGGISTMWVTASLFNRIADEAPGTFASLTRLLSGGETLSPVHLRKVRTACPNLILMNGYGPTENTTFTCLHTITDHDITSAAIPIGTPIGNTRVYILDARGEIAPINCWGELHAAGDGLARGYTGAPERTGKAFIQVAALGSERLYKTGDRARWRADGVIEFGGRNDGQIKIRGHRIELGAIEQGLVALDDIRNACVLPVGTGADAVLGAAIAADNDERETWTAMLAGHLPAYMVPERIVVLDHLPVTANGKVDRRKLREILSAAPIQHDIQAISVDAAEQFIIRQFKTLFGARGITPGSDFFALGGHSLIAMRLAGLIEEETGFRPKLQDIFSARTVANLAQLVAKGQGAPAEIALSRVQGNTFPLSSGQARLWVLQRMQPDLAVYSVPATLEINGAIDISALQHALTALEERQHALRLRFRVDPDHIDGVSQYLAPSGGWKLRLHNMDAETARYFVAQETLRPFDLDNAPMARADLITLAPDRHWLMISLHHAICDGWSMPTLLRELSTFYKTATGATAPALPGLKRHYEDFANWQKLHLTSNAGIAAIARWKNRLLPLPEPLNLPTDHTRPAERRFDGDFLDFEIDADTATLVARAADHHGTTAFNILTALVQVLLYRHCDQTDISLGMLTAGREHGALDDVIGFFVNTVPLRQNLDPQASFATHLAQTCKTVMDAQSDQAIPFETIVNAVKTPRDLSRNPLFDVLVAWQDALPEMGQFGNAELSLVESRFPYAKFDLGFYFWRKNGALCGQVEFDTALFDRATIHAFVARLNILCRDALASENNTPIARLAVMPDAERVLIDQFNTTRRNFAVERSIPAPFLDQVHKTPTASAVIDDGEELTYVRFARRAAGIAARLQAASVGPGDVVGIAVRRSVNMLAAIYGTLLAGAAYSPLDPDHPAQRRQHMLEDLGAAATVVTTTDCAELFAGHKTVLIDGCEEADLPELATGPDDLAYVLFTSGSTGRPKGVEIAHRGVLNRILWMQDAFPIGPKDVILQKTPITFDVSVWELFWWSWTGAKVVLPTPGAERDPQQIADAICQHQVTTIHFVPSMLATFLFAVESGMVDINKLSSLKRVFASGEALDSATVRRFNALLYARFGTELHNLYGPTEATVDVTWQACSPHETGAVVPIGKPIANTTVQILDPEMKALPIGVTGEIILGGVQIARGYRNRPELSAEKFPTDPKNPGDRLYRTGDLGRWRRDGTVEYLGRIDHQVKIRGFRIECGEVEIALESHPLVERAPVKAVKVGELDELHAFILGSNDLTVSDLRDHLRQHLPEYMIPARFFTINHLPQTSSGKVDRKALSGLPMTMAKRPPGSQKTVETVVSGNASQLDDLETQLCAMWQEVLPGIIPMRDDGFFELGGNSLLLLRLFEKIDAIWPGKMSIADLFANPSIARQAEHLLGQAVTVAVTPAGTTRNFANNEPIAVIGMGIRIAGADDFDCFWQDIAAGKDLVRPLPALRDAETRDLLAVMGRPVPHKFREAAYLDDIFEFDTVRFRMAPVDAGLLDPEQRLFMETALTAIEDAGYGGNALRGQKVGVFAGGGANPVWRVAMEHLPPDKAEQAFALNVPSNIVTRLSFVKDWHGPAHVIDTACSSSLVAIHHACQNLRDGSCSIAIAGGAKLLPCPPDATQGFTIDSSTARTRAFDENADGTGMGEGSVIFVLKPMSAALQDGDNIHAVIRGSAVNQDGTSSGAAAPNPAMQADVIGQAALAADIDLASLSYFEAHGTGTALGDPIEIDGLTRAFAGTDPAGDPAFIGSGKGNYGHLDGAAGALGLARAIMVLQHDQAPPQPFFHAPNKKINFLRAPVRVSNGLAKLPDRNTPRRAGVSSFGLSGINAHIIIEAAPAAPKIQNTEDTTKDCFIVAISAGNPDTLQAYGRNLLHKIAHNPELAVRDIAFTLALGRDALKHRFAVAVNSREELLGHLEQFVHGHSPSTAIASASASASASVINTGTVDAVVFNEVDAQSAIAKYLAGALLSWPVNYRAQRISLPPSPFVKKICKPEFAVKPATTKSVFQGAIETATAHSFAINIQDPAFWPVNEHKLNGQPTLVGMAVPALIAQAVIELGKNAGPVKITALSWHHALVAGAIPDGKVTLSLGNDGRAELGGRLKNGQWRVFASADWQQTEILQNADILSQDLITAKATVPVQLAAFTGQFGAISISSRWDCIVSMSCDSARTTAIRHLRLQPDYHADLQSWLFHPALADAACSMALGEGEGGLLPIGIDQITVYGGTSSEVVACGELQPSGSFDVTLFDAKTGQAVLAVKGIRFGKLRHASDKKSVELLKTCWTPAAFTARALSHDCLFITDGDFWSLPENCRCIHPDTLSSSVFTGVSQTVLALSPGTDAVRRTAGVLRNILRSVSGKLRLVVLGHGAFATGDDVAIDPDQTAAAAIVLAVAHEEPRLSICYADIAPDAVSKYVAPELATEPARDPIAVYRNNQRYIRNLQSLDTGDMSGTPTWPDHGVCVVTGGTGGFGLALAGEMAAGGKVALAFVGRRAEHDLDEDTKKQIRSLRHDGIEITVFSCDVADDRSLDVTLATIRATLGPITAVAHAAGIADGGFLAVRDMAGFENALLAKIAGVRNLDRLTLNDPVQAFVLFGSLTAMTGAAGQSAYCAANGFLDGFAIYRRQQGRPATVIDWCTLAEQGMAARNNVALQAGAWITPAEARTIWRSALSCHQTQITILDPKVVNAAKPQNPAQTVKSLSEKPPIGPAPDGTSLVAAIWAETLGYETVDSHDDFFALGGDSITGMQIIDRINTEFDLSLSISDLFSASSVAAISGLAGINTPAKSTVSDPDATQAPVKTDPISKISRIWAETLGYDVVEPGENFYALGGDSITGMQIVDRISRELGYQLNLTDLFENATIASLGEKLFDGSSDLHAYHAMEKLPVSVFHEAPAAFTHRAIVTIGTQDPRHAPAAKKFPVAPEQLSVLNAAQKGNMGTAFNLPHVFLLDDTINLDQLRHAIRQLVLRHEILRTRILTSGDTWEMEVMEPDQVLPDLVPIRIDSPLENALDGLVTPFDIEDGLPVRWKFLLDQAGQTALFFDIHHVLADGFTTERLFSDLFELYRGQILPPLKYQLSDYAWWSHQDGNQTQLNEAKEYWQSIYQGALPTINLPADRRRPAYHTFKGEITTFEIDPELLSDARKFAARQRVTMFTLILSTWFAVLSRLAETDDLVISVPVDSRDATGFRDVPGMMVSLLPLRMQIDDGETVKSLLAKMQTRHVESMRHRAYFLDKLLDDLSPPAAPDRTLLSEISLSYMNYQASPAHDNAHIRPLGLMRHHCKNDLAIFIRDLPDSMSVSFDYYADLFDRSRMEDLGRIFTTSLRRLIHDDAQQLARMDLLPTDQAANIKAWENGPDIIVPQNRGLYSLFAQQATTSPDRCAVRDATGTWTYAQLMSRAGEIAHHLETSGIKQGDLVALHIERGREAIASILGIAALGAGYVPLDSAYPADRNRFILADSAARLVLVDDIGKDSLGDLAGLAAKICPVADISGSDASFTAPDLNNTDQSPAYLMYTSGSTGKPKGVLIEQRAVIGLVAGADYVNVAPGDVIAQAGPLAFDAATFEIWVTLLHGGQIAVIDRNTLLDPALFGTALTTMAVTTMFMSVGLFNRQTDYNAKSLAGLKNLMIGGDNISKSHVRKCLEMCPDTRLFNVYGPTESTTFAAVCPIVLADLRDDTDFTVIGRPIAHTRTVIYDPQGVRTPVGVWGELWIGGNRLAREYWCQPALTAEKFVADPDRAGGRFYRTGDFARWTRDGRIEFGGRRDNQIKLRGFRIELDEIEQQLQTAPFVRNAVALFNPNGLNGGEIIACVQQIAGNNADNASMVISKLQRWVGTRLPGYMVPTRWHLITDIPITANGKVDRKILLEQVRTQSPAALPGLDVDAVLSPAEQIIADIFSDVFQVPVQDRNVGFAALGGHSLMAIRIVNRIADRTGNRFSMADFFANPTIAALARHLNDMKNPDGDIKERGIPTAPKMDHYPVSHAQKRLYLLSRMDGNSGAYGMLFVLRCNGTLRGDILQQALMLLTKRHETLRTEFQEHDGIITQRIHPVTAPIVKTSDVSSHASPAREALRLTREEAANPVTLDCPPLIRAHVITVATNEQLLVLGTHHIVGDGWSSRVVLQELGVLYQAALHEKTADLVPLPISYKDFAFWQTGQEWSDAAAYWQEKLTGAPDHIKLPTDRKAPEVQSYRGAHAHLEIEPDVLRGLHKLAETRKTTLSAVGLALFSAVLYRLTRQKDMVIGMGVAGRERTETEGLIGFFVNVLPIRVQLDETTELTSLITELHGNIVAALDRQDYPFDELVRAVAPKRHSNRQPLINVVFEYQRFGDLPGNDQTAGLPLLAAGQAGILPTNLDAFVDNTTAKHDLILFLAEEADQARFTLEYDTDLFDAETMQRWLAFLGKFASAAAQDI</sequence>
<dbReference type="Pfam" id="PF13193">
    <property type="entry name" value="AMP-binding_C"/>
    <property type="match status" value="2"/>
</dbReference>
<dbReference type="GO" id="GO:0031177">
    <property type="term" value="F:phosphopantetheine binding"/>
    <property type="evidence" value="ECO:0007669"/>
    <property type="project" value="InterPro"/>
</dbReference>
<feature type="domain" description="Carrier" evidence="8">
    <location>
        <begin position="1965"/>
        <end position="2040"/>
    </location>
</feature>
<dbReference type="Gene3D" id="2.30.38.10">
    <property type="entry name" value="Luciferase, Domain 3"/>
    <property type="match status" value="3"/>
</dbReference>
<dbReference type="InterPro" id="IPR009081">
    <property type="entry name" value="PP-bd_ACP"/>
</dbReference>
<organism evidence="10 11">
    <name type="scientific">Thalassospira mesophila</name>
    <dbReference type="NCBI Taxonomy" id="1293891"/>
    <lineage>
        <taxon>Bacteria</taxon>
        <taxon>Pseudomonadati</taxon>
        <taxon>Pseudomonadota</taxon>
        <taxon>Alphaproteobacteria</taxon>
        <taxon>Rhodospirillales</taxon>
        <taxon>Thalassospiraceae</taxon>
        <taxon>Thalassospira</taxon>
    </lineage>
</organism>
<dbReference type="OrthoDB" id="9770470at2"/>
<dbReference type="InterPro" id="IPR018201">
    <property type="entry name" value="Ketoacyl_synth_AS"/>
</dbReference>
<dbReference type="SUPFAM" id="SSF56801">
    <property type="entry name" value="Acetyl-CoA synthetase-like"/>
    <property type="match status" value="3"/>
</dbReference>
<dbReference type="InterPro" id="IPR014030">
    <property type="entry name" value="Ketoacyl_synth_N"/>
</dbReference>
<dbReference type="GO" id="GO:0043041">
    <property type="term" value="P:amino acid activation for nonribosomal peptide biosynthetic process"/>
    <property type="evidence" value="ECO:0007669"/>
    <property type="project" value="TreeGrafter"/>
</dbReference>
<dbReference type="InterPro" id="IPR010071">
    <property type="entry name" value="AA_adenyl_dom"/>
</dbReference>
<dbReference type="SUPFAM" id="SSF51735">
    <property type="entry name" value="NAD(P)-binding Rossmann-fold domains"/>
    <property type="match status" value="2"/>
</dbReference>
<dbReference type="CDD" id="cd00833">
    <property type="entry name" value="PKS"/>
    <property type="match status" value="1"/>
</dbReference>
<dbReference type="Gene3D" id="1.10.1200.10">
    <property type="entry name" value="ACP-like"/>
    <property type="match status" value="6"/>
</dbReference>
<dbReference type="NCBIfam" id="NF003417">
    <property type="entry name" value="PRK04813.1"/>
    <property type="match status" value="3"/>
</dbReference>
<dbReference type="InterPro" id="IPR036291">
    <property type="entry name" value="NAD(P)-bd_dom_sf"/>
</dbReference>
<dbReference type="GO" id="GO:0005737">
    <property type="term" value="C:cytoplasm"/>
    <property type="evidence" value="ECO:0007669"/>
    <property type="project" value="TreeGrafter"/>
</dbReference>
<dbReference type="Gene3D" id="1.10.1240.100">
    <property type="match status" value="1"/>
</dbReference>
<keyword evidence="6" id="KW-0677">Repeat</keyword>
<comment type="cofactor">
    <cofactor evidence="1">
        <name>pantetheine 4'-phosphate</name>
        <dbReference type="ChEBI" id="CHEBI:47942"/>
    </cofactor>
</comment>
<dbReference type="NCBIfam" id="TIGR01733">
    <property type="entry name" value="AA-adenyl-dom"/>
    <property type="match status" value="3"/>
</dbReference>
<dbReference type="CDD" id="cd12117">
    <property type="entry name" value="A_NRPS_Srf_like"/>
    <property type="match status" value="2"/>
</dbReference>
<name>A0A1Y2KWZ5_9PROT</name>
<dbReference type="SUPFAM" id="SSF52151">
    <property type="entry name" value="FabD/lysophospholipase-like"/>
    <property type="match status" value="1"/>
</dbReference>
<dbReference type="InterPro" id="IPR001242">
    <property type="entry name" value="Condensation_dom"/>
</dbReference>
<accession>A0A1Y2KWZ5</accession>
<dbReference type="Pfam" id="PF00668">
    <property type="entry name" value="Condensation"/>
    <property type="match status" value="5"/>
</dbReference>
<proteinExistence type="inferred from homology"/>
<evidence type="ECO:0000256" key="5">
    <source>
        <dbReference type="ARBA" id="ARBA00022679"/>
    </source>
</evidence>
<dbReference type="Gene3D" id="3.40.50.980">
    <property type="match status" value="6"/>
</dbReference>
<evidence type="ECO:0000256" key="1">
    <source>
        <dbReference type="ARBA" id="ARBA00001957"/>
    </source>
</evidence>
<dbReference type="InterPro" id="IPR016035">
    <property type="entry name" value="Acyl_Trfase/lysoPLipase"/>
</dbReference>
<protein>
    <submittedName>
        <fullName evidence="10">Uncharacterized protein</fullName>
    </submittedName>
</protein>
<dbReference type="InterPro" id="IPR025110">
    <property type="entry name" value="AMP-bd_C"/>
</dbReference>
<dbReference type="InterPro" id="IPR020841">
    <property type="entry name" value="PKS_Beta-ketoAc_synthase_dom"/>
</dbReference>
<dbReference type="PANTHER" id="PTHR45527">
    <property type="entry name" value="NONRIBOSOMAL PEPTIDE SYNTHETASE"/>
    <property type="match status" value="1"/>
</dbReference>
<dbReference type="PROSITE" id="PS50075">
    <property type="entry name" value="CARRIER"/>
    <property type="match status" value="6"/>
</dbReference>
<feature type="domain" description="Carrier" evidence="8">
    <location>
        <begin position="4504"/>
        <end position="4579"/>
    </location>
</feature>
<dbReference type="InterPro" id="IPR014031">
    <property type="entry name" value="Ketoacyl_synth_C"/>
</dbReference>
<dbReference type="FunFam" id="3.30.300.30:FF:000015">
    <property type="entry name" value="Nonribosomal peptide synthase SidD"/>
    <property type="match status" value="1"/>
</dbReference>
<dbReference type="Pfam" id="PF00109">
    <property type="entry name" value="ketoacyl-synt"/>
    <property type="match status" value="1"/>
</dbReference>
<evidence type="ECO:0000259" key="9">
    <source>
        <dbReference type="PROSITE" id="PS52004"/>
    </source>
</evidence>
<dbReference type="PROSITE" id="PS52004">
    <property type="entry name" value="KS3_2"/>
    <property type="match status" value="1"/>
</dbReference>
<dbReference type="InterPro" id="IPR000873">
    <property type="entry name" value="AMP-dep_synth/lig_dom"/>
</dbReference>
<dbReference type="InterPro" id="IPR042104">
    <property type="entry name" value="PKS_dehydratase_sf"/>
</dbReference>
<evidence type="ECO:0000256" key="6">
    <source>
        <dbReference type="ARBA" id="ARBA00022737"/>
    </source>
</evidence>
<dbReference type="Pfam" id="PF00698">
    <property type="entry name" value="Acyl_transf_1"/>
    <property type="match status" value="1"/>
</dbReference>
<dbReference type="InterPro" id="IPR001227">
    <property type="entry name" value="Ac_transferase_dom_sf"/>
</dbReference>
<dbReference type="PANTHER" id="PTHR45527:SF1">
    <property type="entry name" value="FATTY ACID SYNTHASE"/>
    <property type="match status" value="1"/>
</dbReference>
<dbReference type="SUPFAM" id="SSF52777">
    <property type="entry name" value="CoA-dependent acyltransferases"/>
    <property type="match status" value="10"/>
</dbReference>
<dbReference type="SUPFAM" id="SSF55048">
    <property type="entry name" value="Probable ACP-binding domain of malonyl-CoA ACP transacylase"/>
    <property type="match status" value="1"/>
</dbReference>
<dbReference type="FunFam" id="3.40.50.980:FF:000002">
    <property type="entry name" value="Enterobactin synthetase component F"/>
    <property type="match status" value="1"/>
</dbReference>
<dbReference type="Gene3D" id="3.30.559.30">
    <property type="entry name" value="Nonribosomal peptide synthetase, condensation domain"/>
    <property type="match status" value="5"/>
</dbReference>
<dbReference type="Gene3D" id="3.30.70.250">
    <property type="entry name" value="Malonyl-CoA ACP transacylase, ACP-binding"/>
    <property type="match status" value="1"/>
</dbReference>
<dbReference type="Gene3D" id="3.40.47.10">
    <property type="match status" value="1"/>
</dbReference>
<dbReference type="SMART" id="SM00823">
    <property type="entry name" value="PKS_PP"/>
    <property type="match status" value="6"/>
</dbReference>
<dbReference type="Pfam" id="PF08659">
    <property type="entry name" value="KR"/>
    <property type="match status" value="1"/>
</dbReference>
<dbReference type="Gene3D" id="3.30.70.3290">
    <property type="match status" value="1"/>
</dbReference>
<comment type="caution">
    <text evidence="10">The sequence shown here is derived from an EMBL/GenBank/DDBJ whole genome shotgun (WGS) entry which is preliminary data.</text>
</comment>
<comment type="pathway">
    <text evidence="2">Antibiotic biosynthesis.</text>
</comment>
<dbReference type="SMART" id="SM00825">
    <property type="entry name" value="PKS_KS"/>
    <property type="match status" value="1"/>
</dbReference>
<dbReference type="SMART" id="SM00827">
    <property type="entry name" value="PKS_AT"/>
    <property type="match status" value="1"/>
</dbReference>
<evidence type="ECO:0000256" key="2">
    <source>
        <dbReference type="ARBA" id="ARBA00004792"/>
    </source>
</evidence>
<dbReference type="STRING" id="1293891.TMES_16795"/>
<dbReference type="CDD" id="cd19531">
    <property type="entry name" value="LCL_NRPS-like"/>
    <property type="match status" value="2"/>
</dbReference>
<dbReference type="Proteomes" id="UP000193391">
    <property type="component" value="Unassembled WGS sequence"/>
</dbReference>
<evidence type="ECO:0000313" key="10">
    <source>
        <dbReference type="EMBL" id="OSQ36737.1"/>
    </source>
</evidence>
<dbReference type="PROSITE" id="PS00012">
    <property type="entry name" value="PHOSPHOPANTETHEINE"/>
    <property type="match status" value="4"/>
</dbReference>
<dbReference type="InterPro" id="IPR020845">
    <property type="entry name" value="AMP-binding_CS"/>
</dbReference>
<dbReference type="InterPro" id="IPR016039">
    <property type="entry name" value="Thiolase-like"/>
</dbReference>